<dbReference type="GeneID" id="11514122"/>
<evidence type="ECO:0000256" key="1">
    <source>
        <dbReference type="SAM" id="MobiDB-lite"/>
    </source>
</evidence>
<proteinExistence type="predicted"/>
<dbReference type="EMBL" id="CP003007">
    <property type="protein sequence ID" value="AEO60818.1"/>
    <property type="molecule type" value="Genomic_DNA"/>
</dbReference>
<dbReference type="RefSeq" id="XP_003666063.1">
    <property type="nucleotide sequence ID" value="XM_003666015.1"/>
</dbReference>
<dbReference type="VEuPathDB" id="FungiDB:MYCTH_2310457"/>
<accession>G2QLI8</accession>
<dbReference type="Proteomes" id="UP000007322">
    <property type="component" value="Chromosome 6"/>
</dbReference>
<organism evidence="2 3">
    <name type="scientific">Thermothelomyces thermophilus (strain ATCC 42464 / BCRC 31852 / DSM 1799)</name>
    <name type="common">Sporotrichum thermophile</name>
    <dbReference type="NCBI Taxonomy" id="573729"/>
    <lineage>
        <taxon>Eukaryota</taxon>
        <taxon>Fungi</taxon>
        <taxon>Dikarya</taxon>
        <taxon>Ascomycota</taxon>
        <taxon>Pezizomycotina</taxon>
        <taxon>Sordariomycetes</taxon>
        <taxon>Sordariomycetidae</taxon>
        <taxon>Sordariales</taxon>
        <taxon>Chaetomiaceae</taxon>
        <taxon>Thermothelomyces</taxon>
    </lineage>
</organism>
<evidence type="ECO:0000313" key="3">
    <source>
        <dbReference type="Proteomes" id="UP000007322"/>
    </source>
</evidence>
<evidence type="ECO:0000313" key="2">
    <source>
        <dbReference type="EMBL" id="AEO60818.1"/>
    </source>
</evidence>
<name>G2QLI8_THET4</name>
<dbReference type="HOGENOM" id="CLU_1670603_0_0_1"/>
<dbReference type="AlphaFoldDB" id="G2QLI8"/>
<protein>
    <submittedName>
        <fullName evidence="2">Uncharacterized protein</fullName>
    </submittedName>
</protein>
<dbReference type="KEGG" id="mtm:MYCTH_2310457"/>
<feature type="region of interest" description="Disordered" evidence="1">
    <location>
        <begin position="1"/>
        <end position="29"/>
    </location>
</feature>
<sequence>MTQKVSSDSWASPRLPPDDGDWGSAEIGLPFPLGQETSLSSWPLISRQDGQCLASLVLPVIEETVDPQHLLVLPGSSGLELSFPPNDLAVGVPTPFSGGVQEYSYQGVSEPPMFGFEAQGSPLNTNPEIATWSPAENSLPDANMLSVALPTVSHALDI</sequence>
<feature type="compositionally biased region" description="Polar residues" evidence="1">
    <location>
        <begin position="1"/>
        <end position="10"/>
    </location>
</feature>
<gene>
    <name evidence="2" type="ORF">MYCTH_2310457</name>
</gene>
<reference evidence="2 3" key="1">
    <citation type="journal article" date="2011" name="Nat. Biotechnol.">
        <title>Comparative genomic analysis of the thermophilic biomass-degrading fungi Myceliophthora thermophila and Thielavia terrestris.</title>
        <authorList>
            <person name="Berka R.M."/>
            <person name="Grigoriev I.V."/>
            <person name="Otillar R."/>
            <person name="Salamov A."/>
            <person name="Grimwood J."/>
            <person name="Reid I."/>
            <person name="Ishmael N."/>
            <person name="John T."/>
            <person name="Darmond C."/>
            <person name="Moisan M.-C."/>
            <person name="Henrissat B."/>
            <person name="Coutinho P.M."/>
            <person name="Lombard V."/>
            <person name="Natvig D.O."/>
            <person name="Lindquist E."/>
            <person name="Schmutz J."/>
            <person name="Lucas S."/>
            <person name="Harris P."/>
            <person name="Powlowski J."/>
            <person name="Bellemare A."/>
            <person name="Taylor D."/>
            <person name="Butler G."/>
            <person name="de Vries R.P."/>
            <person name="Allijn I.E."/>
            <person name="van den Brink J."/>
            <person name="Ushinsky S."/>
            <person name="Storms R."/>
            <person name="Powell A.J."/>
            <person name="Paulsen I.T."/>
            <person name="Elbourne L.D.H."/>
            <person name="Baker S.E."/>
            <person name="Magnuson J."/>
            <person name="LaBoissiere S."/>
            <person name="Clutterbuck A.J."/>
            <person name="Martinez D."/>
            <person name="Wogulis M."/>
            <person name="de Leon A.L."/>
            <person name="Rey M.W."/>
            <person name="Tsang A."/>
        </authorList>
    </citation>
    <scope>NUCLEOTIDE SEQUENCE [LARGE SCALE GENOMIC DNA]</scope>
    <source>
        <strain evidence="3">ATCC 42464 / BCRC 31852 / DSM 1799</strain>
    </source>
</reference>
<keyword evidence="3" id="KW-1185">Reference proteome</keyword>
<dbReference type="InParanoid" id="G2QLI8"/>